<reference evidence="2 3" key="1">
    <citation type="submission" date="2019-03" db="EMBL/GenBank/DDBJ databases">
        <title>First draft genome of Liparis tanakae, snailfish: a comprehensive survey of snailfish specific genes.</title>
        <authorList>
            <person name="Kim W."/>
            <person name="Song I."/>
            <person name="Jeong J.-H."/>
            <person name="Kim D."/>
            <person name="Kim S."/>
            <person name="Ryu S."/>
            <person name="Song J.Y."/>
            <person name="Lee S.K."/>
        </authorList>
    </citation>
    <scope>NUCLEOTIDE SEQUENCE [LARGE SCALE GENOMIC DNA]</scope>
    <source>
        <tissue evidence="2">Muscle</tissue>
    </source>
</reference>
<feature type="compositionally biased region" description="Basic and acidic residues" evidence="1">
    <location>
        <begin position="61"/>
        <end position="71"/>
    </location>
</feature>
<organism evidence="2 3">
    <name type="scientific">Liparis tanakae</name>
    <name type="common">Tanaka's snailfish</name>
    <dbReference type="NCBI Taxonomy" id="230148"/>
    <lineage>
        <taxon>Eukaryota</taxon>
        <taxon>Metazoa</taxon>
        <taxon>Chordata</taxon>
        <taxon>Craniata</taxon>
        <taxon>Vertebrata</taxon>
        <taxon>Euteleostomi</taxon>
        <taxon>Actinopterygii</taxon>
        <taxon>Neopterygii</taxon>
        <taxon>Teleostei</taxon>
        <taxon>Neoteleostei</taxon>
        <taxon>Acanthomorphata</taxon>
        <taxon>Eupercaria</taxon>
        <taxon>Perciformes</taxon>
        <taxon>Cottioidei</taxon>
        <taxon>Cottales</taxon>
        <taxon>Liparidae</taxon>
        <taxon>Liparis</taxon>
    </lineage>
</organism>
<dbReference type="EMBL" id="SRLO01000472">
    <property type="protein sequence ID" value="TNN54892.1"/>
    <property type="molecule type" value="Genomic_DNA"/>
</dbReference>
<evidence type="ECO:0000256" key="1">
    <source>
        <dbReference type="SAM" id="MobiDB-lite"/>
    </source>
</evidence>
<accession>A0A4Z2GQA4</accession>
<dbReference type="AlphaFoldDB" id="A0A4Z2GQA4"/>
<protein>
    <submittedName>
        <fullName evidence="2">Uncharacterized protein</fullName>
    </submittedName>
</protein>
<dbReference type="Proteomes" id="UP000314294">
    <property type="component" value="Unassembled WGS sequence"/>
</dbReference>
<feature type="region of interest" description="Disordered" evidence="1">
    <location>
        <begin position="56"/>
        <end position="77"/>
    </location>
</feature>
<name>A0A4Z2GQA4_9TELE</name>
<proteinExistence type="predicted"/>
<sequence>MSPQRLHPHRATSRRAKDVAVLTGRWGCGRSGDSGLFKAPTGTDRLAVWMSGRMQTQQRAETGRSNHDFPRKTARSGHGDSIVLDWIFSIGYVRDTDGGRHQIFTEVQLPDD</sequence>
<evidence type="ECO:0000313" key="3">
    <source>
        <dbReference type="Proteomes" id="UP000314294"/>
    </source>
</evidence>
<comment type="caution">
    <text evidence="2">The sequence shown here is derived from an EMBL/GenBank/DDBJ whole genome shotgun (WGS) entry which is preliminary data.</text>
</comment>
<gene>
    <name evidence="2" type="ORF">EYF80_034922</name>
</gene>
<evidence type="ECO:0000313" key="2">
    <source>
        <dbReference type="EMBL" id="TNN54892.1"/>
    </source>
</evidence>
<keyword evidence="3" id="KW-1185">Reference proteome</keyword>